<protein>
    <submittedName>
        <fullName evidence="2">Uncharacterized protein</fullName>
    </submittedName>
</protein>
<evidence type="ECO:0000313" key="2">
    <source>
        <dbReference type="EMBL" id="PRQ33821.1"/>
    </source>
</evidence>
<reference evidence="2 3" key="1">
    <citation type="journal article" date="2018" name="Nat. Genet.">
        <title>The Rosa genome provides new insights in the design of modern roses.</title>
        <authorList>
            <person name="Bendahmane M."/>
        </authorList>
    </citation>
    <scope>NUCLEOTIDE SEQUENCE [LARGE SCALE GENOMIC DNA]</scope>
    <source>
        <strain evidence="3">cv. Old Blush</strain>
    </source>
</reference>
<keyword evidence="1" id="KW-0472">Membrane</keyword>
<dbReference type="AlphaFoldDB" id="A0A2P6QI24"/>
<dbReference type="Gramene" id="PRQ33821">
    <property type="protein sequence ID" value="PRQ33821"/>
    <property type="gene ID" value="RchiOBHm_Chr5g0061871"/>
</dbReference>
<dbReference type="EMBL" id="PDCK01000043">
    <property type="protein sequence ID" value="PRQ33821.1"/>
    <property type="molecule type" value="Genomic_DNA"/>
</dbReference>
<feature type="transmembrane region" description="Helical" evidence="1">
    <location>
        <begin position="12"/>
        <end position="38"/>
    </location>
</feature>
<proteinExistence type="predicted"/>
<keyword evidence="1" id="KW-1133">Transmembrane helix</keyword>
<organism evidence="2 3">
    <name type="scientific">Rosa chinensis</name>
    <name type="common">China rose</name>
    <dbReference type="NCBI Taxonomy" id="74649"/>
    <lineage>
        <taxon>Eukaryota</taxon>
        <taxon>Viridiplantae</taxon>
        <taxon>Streptophyta</taxon>
        <taxon>Embryophyta</taxon>
        <taxon>Tracheophyta</taxon>
        <taxon>Spermatophyta</taxon>
        <taxon>Magnoliopsida</taxon>
        <taxon>eudicotyledons</taxon>
        <taxon>Gunneridae</taxon>
        <taxon>Pentapetalae</taxon>
        <taxon>rosids</taxon>
        <taxon>fabids</taxon>
        <taxon>Rosales</taxon>
        <taxon>Rosaceae</taxon>
        <taxon>Rosoideae</taxon>
        <taxon>Rosoideae incertae sedis</taxon>
        <taxon>Rosa</taxon>
    </lineage>
</organism>
<name>A0A2P6QI24_ROSCH</name>
<keyword evidence="3" id="KW-1185">Reference proteome</keyword>
<keyword evidence="1" id="KW-0812">Transmembrane</keyword>
<gene>
    <name evidence="2" type="ORF">RchiOBHm_Chr5g0061871</name>
</gene>
<sequence>MIDDLVGGLWLIIIIFIGYLEFIQLFHMLFIQLCFLFLPVPKCKAAVLRGALF</sequence>
<dbReference type="Proteomes" id="UP000238479">
    <property type="component" value="Chromosome 5"/>
</dbReference>
<evidence type="ECO:0000313" key="3">
    <source>
        <dbReference type="Proteomes" id="UP000238479"/>
    </source>
</evidence>
<accession>A0A2P6QI24</accession>
<evidence type="ECO:0000256" key="1">
    <source>
        <dbReference type="SAM" id="Phobius"/>
    </source>
</evidence>
<comment type="caution">
    <text evidence="2">The sequence shown here is derived from an EMBL/GenBank/DDBJ whole genome shotgun (WGS) entry which is preliminary data.</text>
</comment>